<comment type="caution">
    <text evidence="2">The sequence shown here is derived from an EMBL/GenBank/DDBJ whole genome shotgun (WGS) entry which is preliminary data.</text>
</comment>
<evidence type="ECO:0000313" key="2">
    <source>
        <dbReference type="EMBL" id="KIX85490.1"/>
    </source>
</evidence>
<organism evidence="2 3">
    <name type="scientific">candidate division TM6 bacterium JCVI TM6SC1</name>
    <dbReference type="NCBI Taxonomy" id="1306947"/>
    <lineage>
        <taxon>Bacteria</taxon>
        <taxon>Candidatus Babelota</taxon>
        <taxon>Vermiphilus</taxon>
    </lineage>
</organism>
<reference evidence="2 3" key="1">
    <citation type="journal article" date="2013" name="Proc. Natl. Acad. Sci. U.S.A.">
        <title>Candidate phylum TM6 genome recovered from a hospital sink biofilm provides genomic insights into this uncultivated phylum.</title>
        <authorList>
            <person name="McLean J.S."/>
            <person name="Lombardo M.J."/>
            <person name="Badger J.H."/>
            <person name="Edlund A."/>
            <person name="Novotny M."/>
            <person name="Yee-Greenbaum J."/>
            <person name="Vyahhi N."/>
            <person name="Hall A.P."/>
            <person name="Yang Y."/>
            <person name="Dupont C.L."/>
            <person name="Ziegler M.G."/>
            <person name="Chitsaz H."/>
            <person name="Allen A.E."/>
            <person name="Yooseph S."/>
            <person name="Tesler G."/>
            <person name="Pevzner P.A."/>
            <person name="Friedman R.M."/>
            <person name="Nealson K.H."/>
            <person name="Venter J.C."/>
            <person name="Lasken R.S."/>
        </authorList>
    </citation>
    <scope>NUCLEOTIDE SEQUENCE [LARGE SCALE GENOMIC DNA]</scope>
    <source>
        <strain evidence="2 3">TM6SC1</strain>
    </source>
</reference>
<dbReference type="AlphaFoldDB" id="A0A0D2I2R0"/>
<evidence type="ECO:0000313" key="3">
    <source>
        <dbReference type="Proteomes" id="UP000032214"/>
    </source>
</evidence>
<keyword evidence="1" id="KW-0732">Signal</keyword>
<sequence>MRTSKRSIVSLCTLVVLASGSIFAGEVTKKRSLFNRVVGFPIRSTFKLARNPLVVASASMYVSYPYLKATVFASNPEQKPEVLGLNLKHANSQNYFSDRINTTLKSLRTYWNAADFKTPYTNLKDNTAALGKYVSTQPEYVQAKQKAEQTYTQAKTEAVKLADKIKNWLYTDRSSTSTTVVTTTEKTKVEIKK</sequence>
<feature type="signal peptide" evidence="1">
    <location>
        <begin position="1"/>
        <end position="24"/>
    </location>
</feature>
<proteinExistence type="predicted"/>
<keyword evidence="3" id="KW-1185">Reference proteome</keyword>
<feature type="chain" id="PRO_5002260188" description="DUF5667 domain-containing protein" evidence="1">
    <location>
        <begin position="25"/>
        <end position="193"/>
    </location>
</feature>
<dbReference type="Proteomes" id="UP000032214">
    <property type="component" value="Unassembled WGS sequence"/>
</dbReference>
<evidence type="ECO:0008006" key="4">
    <source>
        <dbReference type="Google" id="ProtNLM"/>
    </source>
</evidence>
<name>A0A0D2I2R0_9BACT</name>
<gene>
    <name evidence="2" type="ORF">J120_00745</name>
</gene>
<evidence type="ECO:0000256" key="1">
    <source>
        <dbReference type="SAM" id="SignalP"/>
    </source>
</evidence>
<accession>A0A0D2I2R0</accession>
<protein>
    <recommendedName>
        <fullName evidence="4">DUF5667 domain-containing protein</fullName>
    </recommendedName>
</protein>
<dbReference type="EMBL" id="ARQD01000001">
    <property type="protein sequence ID" value="KIX85490.1"/>
    <property type="molecule type" value="Genomic_DNA"/>
</dbReference>